<dbReference type="Gene3D" id="1.10.287.130">
    <property type="match status" value="1"/>
</dbReference>
<dbReference type="InterPro" id="IPR013656">
    <property type="entry name" value="PAS_4"/>
</dbReference>
<dbReference type="InterPro" id="IPR052155">
    <property type="entry name" value="Biofilm_reg_signaling"/>
</dbReference>
<accession>A0A6J4PWW9</accession>
<dbReference type="PROSITE" id="PS50113">
    <property type="entry name" value="PAC"/>
    <property type="match status" value="2"/>
</dbReference>
<dbReference type="AlphaFoldDB" id="A0A6J4PWW9"/>
<dbReference type="Gene3D" id="3.30.450.20">
    <property type="entry name" value="PAS domain"/>
    <property type="match status" value="2"/>
</dbReference>
<keyword evidence="1" id="KW-0175">Coiled coil</keyword>
<dbReference type="CDD" id="cd00130">
    <property type="entry name" value="PAS"/>
    <property type="match status" value="2"/>
</dbReference>
<evidence type="ECO:0000256" key="1">
    <source>
        <dbReference type="SAM" id="Coils"/>
    </source>
</evidence>
<dbReference type="SUPFAM" id="SSF55785">
    <property type="entry name" value="PYP-like sensor domain (PAS domain)"/>
    <property type="match status" value="2"/>
</dbReference>
<dbReference type="InterPro" id="IPR001610">
    <property type="entry name" value="PAC"/>
</dbReference>
<dbReference type="Pfam" id="PF08448">
    <property type="entry name" value="PAS_4"/>
    <property type="match status" value="2"/>
</dbReference>
<dbReference type="PANTHER" id="PTHR44757">
    <property type="entry name" value="DIGUANYLATE CYCLASE DGCP"/>
    <property type="match status" value="1"/>
</dbReference>
<gene>
    <name evidence="3" type="ORF">AVDCRST_MAG94-7043</name>
</gene>
<dbReference type="InterPro" id="IPR000014">
    <property type="entry name" value="PAS"/>
</dbReference>
<sequence length="307" mass="34589">MPAPTNLLQSILAHIPQCVFWKDHDSVFQGCNQSWATLIGLADPEMIQGKTEYDLPWSQEDAAAYEARDREVMLSGIPQSHRLTSRLKDDGEQLWFDAQKIPLYDANGQIVGIVCILTMITEAQRAQELNQSAELLQIVLDSIPQALFWKDIDSKYLGCNRNWAKAAGLHALSDVVGKTDYDFCWTPEEAKLYQEQDQAVMETDTPVLHLIEQRLQADGKPAWIDVNKIPIHDSEANVIGLLGTIEDITERKSAELALQQSEAQLRQQTQQLEHTLQTLQRTQMQLVQTEKMSSLGQMVAGIAHEIN</sequence>
<reference evidence="3" key="1">
    <citation type="submission" date="2020-02" db="EMBL/GenBank/DDBJ databases">
        <authorList>
            <person name="Meier V. D."/>
        </authorList>
    </citation>
    <scope>NUCLEOTIDE SEQUENCE</scope>
    <source>
        <strain evidence="3">AVDCRST_MAG94</strain>
    </source>
</reference>
<dbReference type="SMART" id="SM00091">
    <property type="entry name" value="PAS"/>
    <property type="match status" value="2"/>
</dbReference>
<name>A0A6J4PWW9_9CYAN</name>
<organism evidence="3">
    <name type="scientific">uncultured Leptolyngbya sp</name>
    <dbReference type="NCBI Taxonomy" id="332963"/>
    <lineage>
        <taxon>Bacteria</taxon>
        <taxon>Bacillati</taxon>
        <taxon>Cyanobacteriota</taxon>
        <taxon>Cyanophyceae</taxon>
        <taxon>Leptolyngbyales</taxon>
        <taxon>Leptolyngbyaceae</taxon>
        <taxon>Leptolyngbya group</taxon>
        <taxon>Leptolyngbya</taxon>
        <taxon>environmental samples</taxon>
    </lineage>
</organism>
<evidence type="ECO:0000259" key="2">
    <source>
        <dbReference type="PROSITE" id="PS50113"/>
    </source>
</evidence>
<feature type="non-terminal residue" evidence="3">
    <location>
        <position position="307"/>
    </location>
</feature>
<evidence type="ECO:0000313" key="3">
    <source>
        <dbReference type="EMBL" id="CAA9421822.1"/>
    </source>
</evidence>
<dbReference type="SMART" id="SM00086">
    <property type="entry name" value="PAC"/>
    <property type="match status" value="2"/>
</dbReference>
<dbReference type="InterPro" id="IPR035965">
    <property type="entry name" value="PAS-like_dom_sf"/>
</dbReference>
<feature type="domain" description="PAC" evidence="2">
    <location>
        <begin position="77"/>
        <end position="132"/>
    </location>
</feature>
<dbReference type="PANTHER" id="PTHR44757:SF2">
    <property type="entry name" value="BIOFILM ARCHITECTURE MAINTENANCE PROTEIN MBAA"/>
    <property type="match status" value="1"/>
</dbReference>
<dbReference type="EMBL" id="CADCTY010002419">
    <property type="protein sequence ID" value="CAA9421822.1"/>
    <property type="molecule type" value="Genomic_DNA"/>
</dbReference>
<protein>
    <recommendedName>
        <fullName evidence="2">PAC domain-containing protein</fullName>
    </recommendedName>
</protein>
<proteinExistence type="predicted"/>
<dbReference type="NCBIfam" id="TIGR00229">
    <property type="entry name" value="sensory_box"/>
    <property type="match status" value="2"/>
</dbReference>
<feature type="domain" description="PAC" evidence="2">
    <location>
        <begin position="201"/>
        <end position="260"/>
    </location>
</feature>
<feature type="coiled-coil region" evidence="1">
    <location>
        <begin position="251"/>
        <end position="285"/>
    </location>
</feature>
<dbReference type="InterPro" id="IPR000700">
    <property type="entry name" value="PAS-assoc_C"/>
</dbReference>